<evidence type="ECO:0000259" key="1">
    <source>
        <dbReference type="PROSITE" id="PS50824"/>
    </source>
</evidence>
<reference evidence="2" key="1">
    <citation type="submission" date="2023-08" db="EMBL/GenBank/DDBJ databases">
        <title>Chromosome-level Genome Assembly of mud carp (Cirrhinus molitorella).</title>
        <authorList>
            <person name="Liu H."/>
        </authorList>
    </citation>
    <scope>NUCLEOTIDE SEQUENCE</scope>
    <source>
        <strain evidence="2">Prfri</strain>
        <tissue evidence="2">Muscle</tissue>
    </source>
</reference>
<dbReference type="SMART" id="SM01289">
    <property type="entry name" value="PYRIN"/>
    <property type="match status" value="1"/>
</dbReference>
<protein>
    <recommendedName>
        <fullName evidence="1">Pyrin domain-containing protein</fullName>
    </recommendedName>
</protein>
<dbReference type="Pfam" id="PF02758">
    <property type="entry name" value="PYRIN"/>
    <property type="match status" value="1"/>
</dbReference>
<dbReference type="PROSITE" id="PS50824">
    <property type="entry name" value="DAPIN"/>
    <property type="match status" value="1"/>
</dbReference>
<dbReference type="InterPro" id="IPR011029">
    <property type="entry name" value="DEATH-like_dom_sf"/>
</dbReference>
<evidence type="ECO:0000313" key="2">
    <source>
        <dbReference type="EMBL" id="KAK2892363.1"/>
    </source>
</evidence>
<gene>
    <name evidence="2" type="ORF">Q8A67_012351</name>
</gene>
<dbReference type="AlphaFoldDB" id="A0AA88PUE9"/>
<comment type="caution">
    <text evidence="2">The sequence shown here is derived from an EMBL/GenBank/DDBJ whole genome shotgun (WGS) entry which is preliminary data.</text>
</comment>
<sequence>MEKASVSKQLLSALDELVTDKQKRFKWHLKNHKGFLAADLENADASDTVDLMRKRFRPEEAVKIAVDILREMNYNHLAEELENKHKQARAEGTIEDPASVGVQSKAISEALRRRIKRKTEVYERVRAFSSSRKGIKLGFNSASEWRRRLFQSSFCLLWMN</sequence>
<dbReference type="Gene3D" id="1.10.533.10">
    <property type="entry name" value="Death Domain, Fas"/>
    <property type="match status" value="1"/>
</dbReference>
<evidence type="ECO:0000313" key="3">
    <source>
        <dbReference type="Proteomes" id="UP001187343"/>
    </source>
</evidence>
<proteinExistence type="predicted"/>
<dbReference type="SUPFAM" id="SSF47986">
    <property type="entry name" value="DEATH domain"/>
    <property type="match status" value="1"/>
</dbReference>
<keyword evidence="3" id="KW-1185">Reference proteome</keyword>
<dbReference type="Proteomes" id="UP001187343">
    <property type="component" value="Unassembled WGS sequence"/>
</dbReference>
<dbReference type="InterPro" id="IPR004020">
    <property type="entry name" value="DAPIN"/>
</dbReference>
<organism evidence="2 3">
    <name type="scientific">Cirrhinus molitorella</name>
    <name type="common">mud carp</name>
    <dbReference type="NCBI Taxonomy" id="172907"/>
    <lineage>
        <taxon>Eukaryota</taxon>
        <taxon>Metazoa</taxon>
        <taxon>Chordata</taxon>
        <taxon>Craniata</taxon>
        <taxon>Vertebrata</taxon>
        <taxon>Euteleostomi</taxon>
        <taxon>Actinopterygii</taxon>
        <taxon>Neopterygii</taxon>
        <taxon>Teleostei</taxon>
        <taxon>Ostariophysi</taxon>
        <taxon>Cypriniformes</taxon>
        <taxon>Cyprinidae</taxon>
        <taxon>Labeoninae</taxon>
        <taxon>Labeonini</taxon>
        <taxon>Cirrhinus</taxon>
    </lineage>
</organism>
<dbReference type="EMBL" id="JAUYZG010000012">
    <property type="protein sequence ID" value="KAK2892363.1"/>
    <property type="molecule type" value="Genomic_DNA"/>
</dbReference>
<dbReference type="CDD" id="cd08321">
    <property type="entry name" value="Pyrin_ASC-like"/>
    <property type="match status" value="1"/>
</dbReference>
<accession>A0AA88PUE9</accession>
<name>A0AA88PUE9_9TELE</name>
<feature type="domain" description="Pyrin" evidence="1">
    <location>
        <begin position="1"/>
        <end position="87"/>
    </location>
</feature>